<evidence type="ECO:0000256" key="3">
    <source>
        <dbReference type="RuleBase" id="RU000363"/>
    </source>
</evidence>
<accession>A0A660S5Y2</accession>
<evidence type="ECO:0000313" key="5">
    <source>
        <dbReference type="Proteomes" id="UP000282321"/>
    </source>
</evidence>
<dbReference type="EMBL" id="QNBC01000106">
    <property type="protein sequence ID" value="RKX65173.1"/>
    <property type="molecule type" value="Genomic_DNA"/>
</dbReference>
<dbReference type="GO" id="GO:0016020">
    <property type="term" value="C:membrane"/>
    <property type="evidence" value="ECO:0007669"/>
    <property type="project" value="TreeGrafter"/>
</dbReference>
<sequence>MAKWCLITGGSKGIGYEFAKLFANDGYNLVLVARSADRLYKIKNDFEKQWGIDVLAVPLDLIKPGSINILMKEIEKRDIKIDILINNAGFGTSGNFVGDSIENDMNIICLNIEVLTELTHIFLKKMLKKRAGKILNVASVAAFMPGPLSAVYFGTKSYVLNFSLGIAEEVRGSGVSVTTLCPGFTKTDFISISHMERAKLVKWTGMSPSKVAKIGYKGLIRGDLLVIPGVLNKILIFGSRILPFKALIKIVKFA</sequence>
<dbReference type="InterPro" id="IPR002347">
    <property type="entry name" value="SDR_fam"/>
</dbReference>
<evidence type="ECO:0000256" key="1">
    <source>
        <dbReference type="ARBA" id="ARBA00006484"/>
    </source>
</evidence>
<feature type="non-terminal residue" evidence="4">
    <location>
        <position position="254"/>
    </location>
</feature>
<evidence type="ECO:0000313" key="4">
    <source>
        <dbReference type="EMBL" id="RKX65173.1"/>
    </source>
</evidence>
<dbReference type="AlphaFoldDB" id="A0A660S5Y2"/>
<dbReference type="InterPro" id="IPR036291">
    <property type="entry name" value="NAD(P)-bd_dom_sf"/>
</dbReference>
<dbReference type="PRINTS" id="PR00081">
    <property type="entry name" value="GDHRDH"/>
</dbReference>
<dbReference type="Proteomes" id="UP000282321">
    <property type="component" value="Unassembled WGS sequence"/>
</dbReference>
<protein>
    <submittedName>
        <fullName evidence="4">Short-chain dehydrogenase</fullName>
    </submittedName>
</protein>
<dbReference type="Pfam" id="PF00106">
    <property type="entry name" value="adh_short"/>
    <property type="match status" value="1"/>
</dbReference>
<dbReference type="PANTHER" id="PTHR44196:SF2">
    <property type="entry name" value="SHORT-CHAIN DEHYDROGENASE-RELATED"/>
    <property type="match status" value="1"/>
</dbReference>
<name>A0A660S5Y2_UNCT6</name>
<evidence type="ECO:0000256" key="2">
    <source>
        <dbReference type="ARBA" id="ARBA00023002"/>
    </source>
</evidence>
<comment type="similarity">
    <text evidence="1 3">Belongs to the short-chain dehydrogenases/reductases (SDR) family.</text>
</comment>
<dbReference type="GO" id="GO:0016491">
    <property type="term" value="F:oxidoreductase activity"/>
    <property type="evidence" value="ECO:0007669"/>
    <property type="project" value="UniProtKB-KW"/>
</dbReference>
<dbReference type="PIRSF" id="PIRSF000126">
    <property type="entry name" value="11-beta-HSD1"/>
    <property type="match status" value="1"/>
</dbReference>
<dbReference type="Gene3D" id="3.40.50.720">
    <property type="entry name" value="NAD(P)-binding Rossmann-like Domain"/>
    <property type="match status" value="1"/>
</dbReference>
<keyword evidence="2" id="KW-0560">Oxidoreductase</keyword>
<gene>
    <name evidence="4" type="ORF">DRP44_06940</name>
</gene>
<reference evidence="4 5" key="1">
    <citation type="submission" date="2018-06" db="EMBL/GenBank/DDBJ databases">
        <title>Extensive metabolic versatility and redundancy in microbially diverse, dynamic hydrothermal sediments.</title>
        <authorList>
            <person name="Dombrowski N."/>
            <person name="Teske A."/>
            <person name="Baker B.J."/>
        </authorList>
    </citation>
    <scope>NUCLEOTIDE SEQUENCE [LARGE SCALE GENOMIC DNA]</scope>
    <source>
        <strain evidence="4">B35_G9</strain>
    </source>
</reference>
<dbReference type="PRINTS" id="PR00080">
    <property type="entry name" value="SDRFAMILY"/>
</dbReference>
<comment type="caution">
    <text evidence="4">The sequence shown here is derived from an EMBL/GenBank/DDBJ whole genome shotgun (WGS) entry which is preliminary data.</text>
</comment>
<proteinExistence type="inferred from homology"/>
<dbReference type="PANTHER" id="PTHR44196">
    <property type="entry name" value="DEHYDROGENASE/REDUCTASE SDR FAMILY MEMBER 7B"/>
    <property type="match status" value="1"/>
</dbReference>
<dbReference type="SUPFAM" id="SSF51735">
    <property type="entry name" value="NAD(P)-binding Rossmann-fold domains"/>
    <property type="match status" value="1"/>
</dbReference>
<organism evidence="4 5">
    <name type="scientific">candidate division TA06 bacterium</name>
    <dbReference type="NCBI Taxonomy" id="2250710"/>
    <lineage>
        <taxon>Bacteria</taxon>
        <taxon>Bacteria division TA06</taxon>
    </lineage>
</organism>